<evidence type="ECO:0000256" key="5">
    <source>
        <dbReference type="ARBA" id="ARBA00022989"/>
    </source>
</evidence>
<evidence type="ECO:0000256" key="10">
    <source>
        <dbReference type="SAM" id="Phobius"/>
    </source>
</evidence>
<feature type="compositionally biased region" description="Low complexity" evidence="9">
    <location>
        <begin position="50"/>
        <end position="62"/>
    </location>
</feature>
<reference evidence="12 13" key="1">
    <citation type="submission" date="2015-01" db="EMBL/GenBank/DDBJ databases">
        <title>The Genome Sequence of Cryptococcus gattii Ram5.</title>
        <authorList>
            <consortium name="The Broad Institute Genomics Platform"/>
            <person name="Cuomo C."/>
            <person name="Litvintseva A."/>
            <person name="Chen Y."/>
            <person name="Heitman J."/>
            <person name="Sun S."/>
            <person name="Springer D."/>
            <person name="Dromer F."/>
            <person name="Young S."/>
            <person name="Zeng Q."/>
            <person name="Gargeya S."/>
            <person name="Abouelleil A."/>
            <person name="Alvarado L."/>
            <person name="Chapman S.B."/>
            <person name="Gainer-Dewar J."/>
            <person name="Goldberg J."/>
            <person name="Griggs A."/>
            <person name="Gujja S."/>
            <person name="Hansen M."/>
            <person name="Howarth C."/>
            <person name="Imamovic A."/>
            <person name="Larimer J."/>
            <person name="Murphy C."/>
            <person name="Naylor J."/>
            <person name="Pearson M."/>
            <person name="Priest M."/>
            <person name="Roberts A."/>
            <person name="Saif S."/>
            <person name="Shea T."/>
            <person name="Sykes S."/>
            <person name="Wortman J."/>
            <person name="Nusbaum C."/>
            <person name="Birren B."/>
        </authorList>
    </citation>
    <scope>NUCLEOTIDE SEQUENCE [LARGE SCALE GENOMIC DNA]</scope>
    <source>
        <strain evidence="12 13">Ram5</strain>
    </source>
</reference>
<proteinExistence type="inferred from homology"/>
<keyword evidence="3 10" id="KW-0812">Transmembrane</keyword>
<gene>
    <name evidence="12" type="ORF">I313_06464</name>
</gene>
<dbReference type="InterPro" id="IPR005629">
    <property type="entry name" value="Skn1/Kre6/Sbg1"/>
</dbReference>
<comment type="similarity">
    <text evidence="2">Belongs to the SKN1/KRE6 family.</text>
</comment>
<keyword evidence="7" id="KW-0325">Glycoprotein</keyword>
<feature type="domain" description="GH16" evidence="11">
    <location>
        <begin position="192"/>
        <end position="574"/>
    </location>
</feature>
<dbReference type="SUPFAM" id="SSF49899">
    <property type="entry name" value="Concanavalin A-like lectins/glucanases"/>
    <property type="match status" value="1"/>
</dbReference>
<dbReference type="Pfam" id="PF03935">
    <property type="entry name" value="SKN1_KRE6_Sbg1"/>
    <property type="match status" value="1"/>
</dbReference>
<name>A0A0D0SX19_9TREE</name>
<feature type="region of interest" description="Disordered" evidence="9">
    <location>
        <begin position="1"/>
        <end position="104"/>
    </location>
</feature>
<accession>A0A0D0SX19</accession>
<dbReference type="CDD" id="cd02180">
    <property type="entry name" value="GH16_fungal_KRE6_glucanase"/>
    <property type="match status" value="1"/>
</dbReference>
<keyword evidence="5 10" id="KW-1133">Transmembrane helix</keyword>
<dbReference type="GO" id="GO:0006078">
    <property type="term" value="P:(1-&gt;6)-beta-D-glucan biosynthetic process"/>
    <property type="evidence" value="ECO:0007669"/>
    <property type="project" value="TreeGrafter"/>
</dbReference>
<dbReference type="GO" id="GO:0005789">
    <property type="term" value="C:endoplasmic reticulum membrane"/>
    <property type="evidence" value="ECO:0007669"/>
    <property type="project" value="TreeGrafter"/>
</dbReference>
<organism evidence="12 13">
    <name type="scientific">Cryptococcus deuterogattii Ram5</name>
    <dbReference type="NCBI Taxonomy" id="1296110"/>
    <lineage>
        <taxon>Eukaryota</taxon>
        <taxon>Fungi</taxon>
        <taxon>Dikarya</taxon>
        <taxon>Basidiomycota</taxon>
        <taxon>Agaricomycotina</taxon>
        <taxon>Tremellomycetes</taxon>
        <taxon>Tremellales</taxon>
        <taxon>Cryptococcaceae</taxon>
        <taxon>Cryptococcus</taxon>
        <taxon>Cryptococcus gattii species complex</taxon>
    </lineage>
</organism>
<evidence type="ECO:0000256" key="9">
    <source>
        <dbReference type="SAM" id="MobiDB-lite"/>
    </source>
</evidence>
<feature type="transmembrane region" description="Helical" evidence="10">
    <location>
        <begin position="132"/>
        <end position="156"/>
    </location>
</feature>
<sequence length="620" mass="67553">MQYGSQSPTLGREPLLASAQNPGMSQRLSESSFTSYDNQSSMSHRVGANSPSGGSYASFSSGNRFGPTAHLNPGPSASVSEAGTLPRGTYTPGQMHDDDDDLDDHLHTFTAAEKKDLSTPFNISSWRGWANALTLAILAGGGVMLFAGYPIISFYYGDNNSSGSNTSGYNLGGINGSGQYPSITGLPSLIDPDTPENVYTRTGFDGNEWTLVFSDEFEKDGRTFFEGDDPFWTGVDLNYWPTGDLEWYDPSAITTADGNLVITITQQPIHDLNFKSGMLQSWNKFCVNKNAYVEFSASLPGTSGIGGFWPGVWTMGNLGRPGYGASTEGMWPYTYDSCDVGILPNQTWLNGTGPEAALTTGSNGGQLSLLPGMRTPSCTCPGEDHPGPDVTVARSAPEIDIIEAQIIISEDRGEVSQSFQTAPFDDYYQWDNTSTSNYKQYDTDLTYWNTYLGGTYQQSVSSLTRVPRDIYYSQPGGGGEFAMFAMEFNSAPGKKEDGYVTWYSDNKTSWTMYADALAANERAGIGRRTIPEEPMALVINLGLSFNFQPVDFDHLTFPNYLRIGYMRVYQRSDSISVGCDPDDYPTADYIAKHAEVYANANLTTWAQAGNSFSKNQLTGC</sequence>
<keyword evidence="4" id="KW-0735">Signal-anchor</keyword>
<dbReference type="Gene3D" id="2.60.120.200">
    <property type="match status" value="2"/>
</dbReference>
<evidence type="ECO:0000256" key="1">
    <source>
        <dbReference type="ARBA" id="ARBA00004606"/>
    </source>
</evidence>
<dbReference type="GO" id="GO:0005886">
    <property type="term" value="C:plasma membrane"/>
    <property type="evidence" value="ECO:0007669"/>
    <property type="project" value="TreeGrafter"/>
</dbReference>
<evidence type="ECO:0000256" key="2">
    <source>
        <dbReference type="ARBA" id="ARBA00010962"/>
    </source>
</evidence>
<dbReference type="GO" id="GO:0015926">
    <property type="term" value="F:glucosidase activity"/>
    <property type="evidence" value="ECO:0007669"/>
    <property type="project" value="TreeGrafter"/>
</dbReference>
<evidence type="ECO:0000256" key="7">
    <source>
        <dbReference type="ARBA" id="ARBA00023180"/>
    </source>
</evidence>
<evidence type="ECO:0000313" key="13">
    <source>
        <dbReference type="Proteomes" id="UP000053392"/>
    </source>
</evidence>
<dbReference type="FunFam" id="2.60.120.200:FF:000140">
    <property type="entry name" value="Beta-glucan synthesis-associated protein"/>
    <property type="match status" value="1"/>
</dbReference>
<evidence type="ECO:0000259" key="11">
    <source>
        <dbReference type="PROSITE" id="PS51762"/>
    </source>
</evidence>
<evidence type="ECO:0000256" key="8">
    <source>
        <dbReference type="ARBA" id="ARBA00023316"/>
    </source>
</evidence>
<evidence type="ECO:0000256" key="6">
    <source>
        <dbReference type="ARBA" id="ARBA00023136"/>
    </source>
</evidence>
<dbReference type="PANTHER" id="PTHR31361:SF15">
    <property type="entry name" value="GH16 DOMAIN-CONTAINING PROTEIN"/>
    <property type="match status" value="1"/>
</dbReference>
<evidence type="ECO:0000313" key="12">
    <source>
        <dbReference type="EMBL" id="KIR37737.1"/>
    </source>
</evidence>
<dbReference type="PANTHER" id="PTHR31361">
    <property type="entry name" value="BETA-GLUCAN SYNTHESIS-ASSOCIATED PROTEIN KRE6-RELATED"/>
    <property type="match status" value="1"/>
</dbReference>
<keyword evidence="6 10" id="KW-0472">Membrane</keyword>
<dbReference type="AlphaFoldDB" id="A0A0D0SX19"/>
<protein>
    <submittedName>
        <fullName evidence="12">Glucosidase</fullName>
    </submittedName>
</protein>
<dbReference type="PROSITE" id="PS51762">
    <property type="entry name" value="GH16_2"/>
    <property type="match status" value="1"/>
</dbReference>
<feature type="compositionally biased region" description="Polar residues" evidence="9">
    <location>
        <begin position="18"/>
        <end position="43"/>
    </location>
</feature>
<comment type="subcellular location">
    <subcellularLocation>
        <location evidence="1">Membrane</location>
        <topology evidence="1">Single-pass type II membrane protein</topology>
    </subcellularLocation>
</comment>
<dbReference type="InterPro" id="IPR013320">
    <property type="entry name" value="ConA-like_dom_sf"/>
</dbReference>
<dbReference type="InterPro" id="IPR000757">
    <property type="entry name" value="Beta-glucanase-like"/>
</dbReference>
<dbReference type="HOGENOM" id="CLU_010811_4_3_1"/>
<dbReference type="FunFam" id="2.60.120.200:FF:000135">
    <property type="entry name" value="Related to KRE6-glucan synthase subunit"/>
    <property type="match status" value="1"/>
</dbReference>
<evidence type="ECO:0000256" key="3">
    <source>
        <dbReference type="ARBA" id="ARBA00022692"/>
    </source>
</evidence>
<dbReference type="GO" id="GO:0031505">
    <property type="term" value="P:fungal-type cell wall organization"/>
    <property type="evidence" value="ECO:0007669"/>
    <property type="project" value="TreeGrafter"/>
</dbReference>
<dbReference type="EMBL" id="KN847914">
    <property type="protein sequence ID" value="KIR37737.1"/>
    <property type="molecule type" value="Genomic_DNA"/>
</dbReference>
<keyword evidence="8" id="KW-0961">Cell wall biogenesis/degradation</keyword>
<evidence type="ECO:0000256" key="4">
    <source>
        <dbReference type="ARBA" id="ARBA00022968"/>
    </source>
</evidence>
<dbReference type="OrthoDB" id="412647at2759"/>
<keyword evidence="13" id="KW-1185">Reference proteome</keyword>
<dbReference type="Proteomes" id="UP000053392">
    <property type="component" value="Unassembled WGS sequence"/>
</dbReference>